<dbReference type="Pfam" id="PF02016">
    <property type="entry name" value="Peptidase_S66"/>
    <property type="match status" value="1"/>
</dbReference>
<dbReference type="SUPFAM" id="SSF52317">
    <property type="entry name" value="Class I glutamine amidotransferase-like"/>
    <property type="match status" value="1"/>
</dbReference>
<comment type="caution">
    <text evidence="5">The sequence shown here is derived from an EMBL/GenBank/DDBJ whole genome shotgun (WGS) entry which is preliminary data.</text>
</comment>
<dbReference type="PANTHER" id="PTHR30237:SF4">
    <property type="entry name" value="LD-CARBOXYPEPTIDASE C-TERMINAL DOMAIN-CONTAINING PROTEIN"/>
    <property type="match status" value="1"/>
</dbReference>
<dbReference type="OrthoDB" id="445711at2759"/>
<keyword evidence="6" id="KW-1185">Reference proteome</keyword>
<dbReference type="Pfam" id="PF17676">
    <property type="entry name" value="Peptidase_S66C"/>
    <property type="match status" value="1"/>
</dbReference>
<dbReference type="Proteomes" id="UP000604046">
    <property type="component" value="Unassembled WGS sequence"/>
</dbReference>
<dbReference type="InterPro" id="IPR040449">
    <property type="entry name" value="Peptidase_S66_N"/>
</dbReference>
<organism evidence="5 6">
    <name type="scientific">Symbiodinium natans</name>
    <dbReference type="NCBI Taxonomy" id="878477"/>
    <lineage>
        <taxon>Eukaryota</taxon>
        <taxon>Sar</taxon>
        <taxon>Alveolata</taxon>
        <taxon>Dinophyceae</taxon>
        <taxon>Suessiales</taxon>
        <taxon>Symbiodiniaceae</taxon>
        <taxon>Symbiodinium</taxon>
    </lineage>
</organism>
<evidence type="ECO:0000313" key="5">
    <source>
        <dbReference type="EMBL" id="CAE7241580.1"/>
    </source>
</evidence>
<evidence type="ECO:0008006" key="7">
    <source>
        <dbReference type="Google" id="ProtNLM"/>
    </source>
</evidence>
<accession>A0A812L7S8</accession>
<keyword evidence="2" id="KW-0378">Hydrolase</keyword>
<dbReference type="SUPFAM" id="SSF141986">
    <property type="entry name" value="LD-carboxypeptidase A C-terminal domain-like"/>
    <property type="match status" value="1"/>
</dbReference>
<dbReference type="GO" id="GO:0016787">
    <property type="term" value="F:hydrolase activity"/>
    <property type="evidence" value="ECO:0007669"/>
    <property type="project" value="UniProtKB-KW"/>
</dbReference>
<gene>
    <name evidence="5" type="ORF">SNAT2548_LOCUS10938</name>
</gene>
<dbReference type="Gene3D" id="3.50.30.60">
    <property type="entry name" value="LD-carboxypeptidase A C-terminal domain-like"/>
    <property type="match status" value="1"/>
</dbReference>
<evidence type="ECO:0000256" key="1">
    <source>
        <dbReference type="ARBA" id="ARBA00010233"/>
    </source>
</evidence>
<dbReference type="Gene3D" id="3.40.50.10740">
    <property type="entry name" value="Class I glutamine amidotransferase-like"/>
    <property type="match status" value="1"/>
</dbReference>
<dbReference type="InterPro" id="IPR027461">
    <property type="entry name" value="Carboxypeptidase_A_C_sf"/>
</dbReference>
<evidence type="ECO:0000256" key="2">
    <source>
        <dbReference type="ARBA" id="ARBA00022801"/>
    </source>
</evidence>
<evidence type="ECO:0000259" key="3">
    <source>
        <dbReference type="Pfam" id="PF02016"/>
    </source>
</evidence>
<reference evidence="5" key="1">
    <citation type="submission" date="2021-02" db="EMBL/GenBank/DDBJ databases">
        <authorList>
            <person name="Dougan E. K."/>
            <person name="Rhodes N."/>
            <person name="Thang M."/>
            <person name="Chan C."/>
        </authorList>
    </citation>
    <scope>NUCLEOTIDE SEQUENCE</scope>
</reference>
<comment type="similarity">
    <text evidence="1">Belongs to the peptidase S66 family.</text>
</comment>
<evidence type="ECO:0000313" key="6">
    <source>
        <dbReference type="Proteomes" id="UP000604046"/>
    </source>
</evidence>
<dbReference type="InterPro" id="IPR029062">
    <property type="entry name" value="Class_I_gatase-like"/>
</dbReference>
<feature type="domain" description="LD-carboxypeptidase C-terminal" evidence="4">
    <location>
        <begin position="214"/>
        <end position="354"/>
    </location>
</feature>
<dbReference type="PANTHER" id="PTHR30237">
    <property type="entry name" value="MURAMOYLTETRAPEPTIDE CARBOXYPEPTIDASE"/>
    <property type="match status" value="1"/>
</dbReference>
<dbReference type="InterPro" id="IPR027478">
    <property type="entry name" value="LdcA_N"/>
</dbReference>
<dbReference type="CDD" id="cd07062">
    <property type="entry name" value="Peptidase_S66_mccF_like"/>
    <property type="match status" value="1"/>
</dbReference>
<dbReference type="InterPro" id="IPR003507">
    <property type="entry name" value="S66_fam"/>
</dbReference>
<dbReference type="InterPro" id="IPR040921">
    <property type="entry name" value="Peptidase_S66C"/>
</dbReference>
<name>A0A812L7S8_9DINO</name>
<dbReference type="EMBL" id="CAJNDS010000944">
    <property type="protein sequence ID" value="CAE7241580.1"/>
    <property type="molecule type" value="Genomic_DNA"/>
</dbReference>
<feature type="domain" description="LD-carboxypeptidase N-terminal" evidence="3">
    <location>
        <begin position="26"/>
        <end position="141"/>
    </location>
</feature>
<sequence>MGSSEMEPRHGLAMRLPSRLSPGAKVALTAPSAGTAAVFPHVRDRAIEVLRTNFQFTLVIGESLYRVETPPRRRAEELNAFFADPEVEGIICAIGGDDLLRVEPFLDKETIRRNPKVVLGYSDITNLHLMLFSLGIISYYGGNLLCQFGLLGGMQSITQSSFVAATQGKDPFLLLESPTYVNDYPNWSADSDKTLLSLPAPLWDWQGRLDRPVRGILWGGCLECMLVLFAAGSTLVEPDESHGRLVVFFETSEVMPPDFFVYGFVQALGKRGLLDRIAALLVGRPKTECLGQQAVGGKEAYAQNQKSAVLRGLKEHFADKESAETELPFPVVFDMDFGHTDPQNFLPLGSVAEVDPVSKSIRICQT</sequence>
<evidence type="ECO:0000259" key="4">
    <source>
        <dbReference type="Pfam" id="PF17676"/>
    </source>
</evidence>
<protein>
    <recommendedName>
        <fullName evidence="7">LD-carboxypeptidase</fullName>
    </recommendedName>
</protein>
<dbReference type="AlphaFoldDB" id="A0A812L7S8"/>
<proteinExistence type="inferred from homology"/>